<sequence>MEAIALSFPEVVFTVVDETKDATVLVTRKTESSQSTFRQLFGISLAQDLGPVACERHGFKFSGFFSSKGFASKYHQYIYVNDHLISPNEIHAAINRVFADSRLGYGDEDDDDYTSLTPGQKSRYSIKLTQRMPIFLLKISCPPHTCDVLLDPNKNMVEFKDWNLIIGIVEDLARNFLIDSGLYDNVADADSLTGEWSESEDNHADTLEEEASQGLVAPSSETSASHLAPKDASRPAKGSIDTASNEALDSVEEHTPDITTTSSGNSYALWQDQTKHSYFVDQRSGNSYLQIPGEPRDEKRRSSNPVDTRRLRGKTLERAPGTQFQNLKFDDALKKWKNPVFKKAEKGIHQLARGAAQPRSFADKARRLFSRASNDEVAGSLSKEQLCAMKVIAQVDDKFILCSVPSETPGTDLLVMVDQHAADERVRLEVLLEELYHHQQGGGEEEHLERGNADAANRVVDTVRLDPPCRILMDAREAHAAIRHAARFARWGLVFTSPDISAHGDSSAGQQQQQQQQQQQPAMMMMNPDATLRVDVTELPRLIADRCVVDPGVTRDVLRQHVFFLEDGNAGAGNGEKCPTGILEILHSKACRWVVVTRKLPSAEATPQ</sequence>
<feature type="domain" description="MutL C-terminal dimerisation" evidence="2">
    <location>
        <begin position="391"/>
        <end position="600"/>
    </location>
</feature>
<evidence type="ECO:0000259" key="2">
    <source>
        <dbReference type="SMART" id="SM00853"/>
    </source>
</evidence>
<dbReference type="GO" id="GO:0016887">
    <property type="term" value="F:ATP hydrolysis activity"/>
    <property type="evidence" value="ECO:0007669"/>
    <property type="project" value="InterPro"/>
</dbReference>
<dbReference type="GO" id="GO:0032300">
    <property type="term" value="C:mismatch repair complex"/>
    <property type="evidence" value="ECO:0007669"/>
    <property type="project" value="InterPro"/>
</dbReference>
<dbReference type="InterPro" id="IPR038973">
    <property type="entry name" value="MutL/Mlh/Pms-like"/>
</dbReference>
<dbReference type="SUPFAM" id="SSF54211">
    <property type="entry name" value="Ribosomal protein S5 domain 2-like"/>
    <property type="match status" value="1"/>
</dbReference>
<dbReference type="InterPro" id="IPR037198">
    <property type="entry name" value="MutL_C_sf"/>
</dbReference>
<dbReference type="Proteomes" id="UP001212152">
    <property type="component" value="Unassembled WGS sequence"/>
</dbReference>
<dbReference type="AlphaFoldDB" id="A0AAD5TWT5"/>
<feature type="region of interest" description="Disordered" evidence="1">
    <location>
        <begin position="285"/>
        <end position="309"/>
    </location>
</feature>
<dbReference type="InterPro" id="IPR014721">
    <property type="entry name" value="Ribsml_uS5_D2-typ_fold_subgr"/>
</dbReference>
<feature type="region of interest" description="Disordered" evidence="1">
    <location>
        <begin position="194"/>
        <end position="264"/>
    </location>
</feature>
<feature type="domain" description="DNA mismatch repair protein S5" evidence="3">
    <location>
        <begin position="37"/>
        <end position="178"/>
    </location>
</feature>
<dbReference type="GO" id="GO:0140664">
    <property type="term" value="F:ATP-dependent DNA damage sensor activity"/>
    <property type="evidence" value="ECO:0007669"/>
    <property type="project" value="InterPro"/>
</dbReference>
<dbReference type="SMART" id="SM00853">
    <property type="entry name" value="MutL_C"/>
    <property type="match status" value="1"/>
</dbReference>
<dbReference type="EMBL" id="JADGJQ010000001">
    <property type="protein sequence ID" value="KAJ3185600.1"/>
    <property type="molecule type" value="Genomic_DNA"/>
</dbReference>
<dbReference type="GO" id="GO:0005524">
    <property type="term" value="F:ATP binding"/>
    <property type="evidence" value="ECO:0007669"/>
    <property type="project" value="InterPro"/>
</dbReference>
<evidence type="ECO:0000259" key="3">
    <source>
        <dbReference type="SMART" id="SM01340"/>
    </source>
</evidence>
<keyword evidence="5" id="KW-1185">Reference proteome</keyword>
<name>A0AAD5TWT5_9FUNG</name>
<gene>
    <name evidence="4" type="primary">MLH3</name>
    <name evidence="4" type="ORF">HDU87_000223</name>
</gene>
<dbReference type="Gene3D" id="3.30.230.10">
    <property type="match status" value="1"/>
</dbReference>
<organism evidence="4 5">
    <name type="scientific">Geranomyces variabilis</name>
    <dbReference type="NCBI Taxonomy" id="109894"/>
    <lineage>
        <taxon>Eukaryota</taxon>
        <taxon>Fungi</taxon>
        <taxon>Fungi incertae sedis</taxon>
        <taxon>Chytridiomycota</taxon>
        <taxon>Chytridiomycota incertae sedis</taxon>
        <taxon>Chytridiomycetes</taxon>
        <taxon>Spizellomycetales</taxon>
        <taxon>Powellomycetaceae</taxon>
        <taxon>Geranomyces</taxon>
    </lineage>
</organism>
<dbReference type="SUPFAM" id="SSF118116">
    <property type="entry name" value="DNA mismatch repair protein MutL"/>
    <property type="match status" value="1"/>
</dbReference>
<accession>A0AAD5TWT5</accession>
<dbReference type="GO" id="GO:0006298">
    <property type="term" value="P:mismatch repair"/>
    <property type="evidence" value="ECO:0007669"/>
    <property type="project" value="InterPro"/>
</dbReference>
<dbReference type="InterPro" id="IPR013507">
    <property type="entry name" value="DNA_mismatch_S5_2-like"/>
</dbReference>
<evidence type="ECO:0000313" key="5">
    <source>
        <dbReference type="Proteomes" id="UP001212152"/>
    </source>
</evidence>
<dbReference type="GO" id="GO:0030983">
    <property type="term" value="F:mismatched DNA binding"/>
    <property type="evidence" value="ECO:0007669"/>
    <property type="project" value="InterPro"/>
</dbReference>
<evidence type="ECO:0000313" key="4">
    <source>
        <dbReference type="EMBL" id="KAJ3185600.1"/>
    </source>
</evidence>
<proteinExistence type="predicted"/>
<reference evidence="4" key="1">
    <citation type="submission" date="2020-05" db="EMBL/GenBank/DDBJ databases">
        <title>Phylogenomic resolution of chytrid fungi.</title>
        <authorList>
            <person name="Stajich J.E."/>
            <person name="Amses K."/>
            <person name="Simmons R."/>
            <person name="Seto K."/>
            <person name="Myers J."/>
            <person name="Bonds A."/>
            <person name="Quandt C.A."/>
            <person name="Barry K."/>
            <person name="Liu P."/>
            <person name="Grigoriev I."/>
            <person name="Longcore J.E."/>
            <person name="James T.Y."/>
        </authorList>
    </citation>
    <scope>NUCLEOTIDE SEQUENCE</scope>
    <source>
        <strain evidence="4">JEL0379</strain>
    </source>
</reference>
<evidence type="ECO:0000256" key="1">
    <source>
        <dbReference type="SAM" id="MobiDB-lite"/>
    </source>
</evidence>
<dbReference type="SMART" id="SM01340">
    <property type="entry name" value="DNA_mis_repair"/>
    <property type="match status" value="1"/>
</dbReference>
<comment type="caution">
    <text evidence="4">The sequence shown here is derived from an EMBL/GenBank/DDBJ whole genome shotgun (WGS) entry which is preliminary data.</text>
</comment>
<feature type="compositionally biased region" description="Low complexity" evidence="1">
    <location>
        <begin position="510"/>
        <end position="520"/>
    </location>
</feature>
<dbReference type="PANTHER" id="PTHR10073">
    <property type="entry name" value="DNA MISMATCH REPAIR PROTEIN MLH, PMS, MUTL"/>
    <property type="match status" value="1"/>
</dbReference>
<feature type="compositionally biased region" description="Basic and acidic residues" evidence="1">
    <location>
        <begin position="294"/>
        <end position="309"/>
    </location>
</feature>
<dbReference type="Gene3D" id="3.30.1540.20">
    <property type="entry name" value="MutL, C-terminal domain, dimerisation subdomain"/>
    <property type="match status" value="1"/>
</dbReference>
<feature type="region of interest" description="Disordered" evidence="1">
    <location>
        <begin position="502"/>
        <end position="523"/>
    </location>
</feature>
<dbReference type="InterPro" id="IPR014790">
    <property type="entry name" value="MutL_C"/>
</dbReference>
<protein>
    <submittedName>
        <fullName evidence="4">DNA mismatch repair protein</fullName>
    </submittedName>
</protein>
<dbReference type="PANTHER" id="PTHR10073:SF47">
    <property type="entry name" value="DNA MISMATCH REPAIR PROTEIN MLH3"/>
    <property type="match status" value="1"/>
</dbReference>
<dbReference type="InterPro" id="IPR020568">
    <property type="entry name" value="Ribosomal_Su5_D2-typ_SF"/>
</dbReference>
<dbReference type="InterPro" id="IPR042120">
    <property type="entry name" value="MutL_C_dimsub"/>
</dbReference>